<dbReference type="SUPFAM" id="SSF54975">
    <property type="entry name" value="Acylphosphatase/BLUF domain-like"/>
    <property type="match status" value="1"/>
</dbReference>
<evidence type="ECO:0000259" key="1">
    <source>
        <dbReference type="PROSITE" id="PS50925"/>
    </source>
</evidence>
<dbReference type="Gene3D" id="3.30.70.100">
    <property type="match status" value="1"/>
</dbReference>
<dbReference type="Pfam" id="PF04940">
    <property type="entry name" value="BLUF"/>
    <property type="match status" value="1"/>
</dbReference>
<proteinExistence type="predicted"/>
<organism evidence="2 3">
    <name type="scientific">Methylobacterium iners</name>
    <dbReference type="NCBI Taxonomy" id="418707"/>
    <lineage>
        <taxon>Bacteria</taxon>
        <taxon>Pseudomonadati</taxon>
        <taxon>Pseudomonadota</taxon>
        <taxon>Alphaproteobacteria</taxon>
        <taxon>Hyphomicrobiales</taxon>
        <taxon>Methylobacteriaceae</taxon>
        <taxon>Methylobacterium</taxon>
    </lineage>
</organism>
<feature type="domain" description="BLUF" evidence="1">
    <location>
        <begin position="5"/>
        <end position="100"/>
    </location>
</feature>
<protein>
    <recommendedName>
        <fullName evidence="1">BLUF domain-containing protein</fullName>
    </recommendedName>
</protein>
<evidence type="ECO:0000313" key="2">
    <source>
        <dbReference type="EMBL" id="GJD97956.1"/>
    </source>
</evidence>
<dbReference type="Proteomes" id="UP001055125">
    <property type="component" value="Unassembled WGS sequence"/>
</dbReference>
<keyword evidence="3" id="KW-1185">Reference proteome</keyword>
<reference evidence="2" key="2">
    <citation type="submission" date="2021-08" db="EMBL/GenBank/DDBJ databases">
        <authorList>
            <person name="Tani A."/>
            <person name="Ola A."/>
            <person name="Ogura Y."/>
            <person name="Katsura K."/>
            <person name="Hayashi T."/>
        </authorList>
    </citation>
    <scope>NUCLEOTIDE SEQUENCE</scope>
    <source>
        <strain evidence="2">DSM 19015</strain>
    </source>
</reference>
<accession>A0ABQ4S4A5</accession>
<name>A0ABQ4S4A5_9HYPH</name>
<gene>
    <name evidence="2" type="ORF">OCOJLMKI_5195</name>
</gene>
<comment type="caution">
    <text evidence="2">The sequence shown here is derived from an EMBL/GenBank/DDBJ whole genome shotgun (WGS) entry which is preliminary data.</text>
</comment>
<reference evidence="2" key="1">
    <citation type="journal article" date="2021" name="Front. Microbiol.">
        <title>Comprehensive Comparative Genomics and Phenotyping of Methylobacterium Species.</title>
        <authorList>
            <person name="Alessa O."/>
            <person name="Ogura Y."/>
            <person name="Fujitani Y."/>
            <person name="Takami H."/>
            <person name="Hayashi T."/>
            <person name="Sahin N."/>
            <person name="Tani A."/>
        </authorList>
    </citation>
    <scope>NUCLEOTIDE SEQUENCE</scope>
    <source>
        <strain evidence="2">DSM 19015</strain>
    </source>
</reference>
<dbReference type="InterPro" id="IPR007024">
    <property type="entry name" value="BLUF_domain"/>
</dbReference>
<sequence>MSKTLTSLVYYSRNRILGSPELVFQEVHRILEVSRINNARVGVTGALLFNSGCFAQVLEGPQEAVEATFERIQRDDRHGEVSLMSVGPIADRCFTNWSMAFVGASQVDADRFGGIAGESGFDPNRMTGDRVHAMLYNLTLEEEQAT</sequence>
<dbReference type="InterPro" id="IPR036046">
    <property type="entry name" value="Acylphosphatase-like_dom_sf"/>
</dbReference>
<dbReference type="PROSITE" id="PS50925">
    <property type="entry name" value="BLUF"/>
    <property type="match status" value="1"/>
</dbReference>
<dbReference type="EMBL" id="BPQP01000132">
    <property type="protein sequence ID" value="GJD97956.1"/>
    <property type="molecule type" value="Genomic_DNA"/>
</dbReference>
<dbReference type="SMART" id="SM01034">
    <property type="entry name" value="BLUF"/>
    <property type="match status" value="1"/>
</dbReference>
<evidence type="ECO:0000313" key="3">
    <source>
        <dbReference type="Proteomes" id="UP001055125"/>
    </source>
</evidence>